<dbReference type="EMBL" id="CAJNIZ010012958">
    <property type="protein sequence ID" value="CAE7340846.1"/>
    <property type="molecule type" value="Genomic_DNA"/>
</dbReference>
<feature type="compositionally biased region" description="Basic and acidic residues" evidence="1">
    <location>
        <begin position="252"/>
        <end position="261"/>
    </location>
</feature>
<evidence type="ECO:0000256" key="1">
    <source>
        <dbReference type="SAM" id="MobiDB-lite"/>
    </source>
</evidence>
<protein>
    <submittedName>
        <fullName evidence="2">IlvE protein</fullName>
    </submittedName>
</protein>
<reference evidence="2" key="1">
    <citation type="submission" date="2021-02" db="EMBL/GenBank/DDBJ databases">
        <authorList>
            <person name="Dougan E. K."/>
            <person name="Rhodes N."/>
            <person name="Thang M."/>
            <person name="Chan C."/>
        </authorList>
    </citation>
    <scope>NUCLEOTIDE SEQUENCE</scope>
</reference>
<sequence length="370" mass="40256">MLQSLATFGAGVFTGQSLQTCRTSLPQCSITEDQARLLLRCHGVNVPALPAPGVLSRQRPQLCVRLGAAEKQTEPGDFTNGSLSLLKSSEQECNWRFGDVMTFFVTADDMLQGLRFRLLSKTDFRFGPVQMELAQTVELGAGSLDLREALLQCAPVQPAFAAPMNTNPWESPILHLDLMEMQSGCPRDVAATASVSLSFLADPSWLLQEAEKAERPLFKRMADPCLDPCSHCANANTSRGGGFPQTSFAEPDSEKSPDSEYKTCEVPSYLYNSWSPHNGHYEAWAEAASPAGRAEHFVWPGARPRSRDAETLCTTGLRGFSGGKQGLQKPQRGRSGLGPSTSLPQPLVVKLRLQQPVPSPRSELADDFAT</sequence>
<gene>
    <name evidence="2" type="primary">ilvE</name>
    <name evidence="2" type="ORF">SPIL2461_LOCUS8028</name>
</gene>
<accession>A0A812NXD9</accession>
<evidence type="ECO:0000313" key="3">
    <source>
        <dbReference type="Proteomes" id="UP000649617"/>
    </source>
</evidence>
<dbReference type="OrthoDB" id="409992at2759"/>
<feature type="region of interest" description="Disordered" evidence="1">
    <location>
        <begin position="240"/>
        <end position="261"/>
    </location>
</feature>
<keyword evidence="3" id="KW-1185">Reference proteome</keyword>
<organism evidence="2 3">
    <name type="scientific">Symbiodinium pilosum</name>
    <name type="common">Dinoflagellate</name>
    <dbReference type="NCBI Taxonomy" id="2952"/>
    <lineage>
        <taxon>Eukaryota</taxon>
        <taxon>Sar</taxon>
        <taxon>Alveolata</taxon>
        <taxon>Dinophyceae</taxon>
        <taxon>Suessiales</taxon>
        <taxon>Symbiodiniaceae</taxon>
        <taxon>Symbiodinium</taxon>
    </lineage>
</organism>
<proteinExistence type="predicted"/>
<feature type="region of interest" description="Disordered" evidence="1">
    <location>
        <begin position="316"/>
        <end position="346"/>
    </location>
</feature>
<dbReference type="AlphaFoldDB" id="A0A812NXD9"/>
<dbReference type="Proteomes" id="UP000649617">
    <property type="component" value="Unassembled WGS sequence"/>
</dbReference>
<comment type="caution">
    <text evidence="2">The sequence shown here is derived from an EMBL/GenBank/DDBJ whole genome shotgun (WGS) entry which is preliminary data.</text>
</comment>
<evidence type="ECO:0000313" key="2">
    <source>
        <dbReference type="EMBL" id="CAE7340846.1"/>
    </source>
</evidence>
<name>A0A812NXD9_SYMPI</name>